<feature type="non-terminal residue" evidence="1">
    <location>
        <position position="1"/>
    </location>
</feature>
<evidence type="ECO:0000313" key="1">
    <source>
        <dbReference type="EMBL" id="SVB87752.1"/>
    </source>
</evidence>
<organism evidence="1">
    <name type="scientific">marine metagenome</name>
    <dbReference type="NCBI Taxonomy" id="408172"/>
    <lineage>
        <taxon>unclassified sequences</taxon>
        <taxon>metagenomes</taxon>
        <taxon>ecological metagenomes</taxon>
    </lineage>
</organism>
<gene>
    <name evidence="1" type="ORF">METZ01_LOCUS240606</name>
</gene>
<dbReference type="EMBL" id="UINC01061800">
    <property type="protein sequence ID" value="SVB87752.1"/>
    <property type="molecule type" value="Genomic_DNA"/>
</dbReference>
<accession>A0A382HKT4</accession>
<name>A0A382HKT4_9ZZZZ</name>
<reference evidence="1" key="1">
    <citation type="submission" date="2018-05" db="EMBL/GenBank/DDBJ databases">
        <authorList>
            <person name="Lanie J.A."/>
            <person name="Ng W.-L."/>
            <person name="Kazmierczak K.M."/>
            <person name="Andrzejewski T.M."/>
            <person name="Davidsen T.M."/>
            <person name="Wayne K.J."/>
            <person name="Tettelin H."/>
            <person name="Glass J.I."/>
            <person name="Rusch D."/>
            <person name="Podicherti R."/>
            <person name="Tsui H.-C.T."/>
            <person name="Winkler M.E."/>
        </authorList>
    </citation>
    <scope>NUCLEOTIDE SEQUENCE</scope>
</reference>
<sequence>STSIIYIAMWFHIKYNPASELKAKVPVFENFLNRGLS</sequence>
<proteinExistence type="predicted"/>
<protein>
    <submittedName>
        <fullName evidence="1">Uncharacterized protein</fullName>
    </submittedName>
</protein>
<dbReference type="AlphaFoldDB" id="A0A382HKT4"/>